<name>A0A1B9R2M3_9VIBR</name>
<evidence type="ECO:0000313" key="2">
    <source>
        <dbReference type="Proteomes" id="UP000093173"/>
    </source>
</evidence>
<proteinExistence type="predicted"/>
<evidence type="ECO:0000313" key="1">
    <source>
        <dbReference type="EMBL" id="OCH78587.1"/>
    </source>
</evidence>
<organism evidence="1 2">
    <name type="scientific">Vibrio genomosp. F10</name>
    <dbReference type="NCBI Taxonomy" id="723171"/>
    <lineage>
        <taxon>Bacteria</taxon>
        <taxon>Pseudomonadati</taxon>
        <taxon>Pseudomonadota</taxon>
        <taxon>Gammaproteobacteria</taxon>
        <taxon>Vibrionales</taxon>
        <taxon>Vibrionaceae</taxon>
        <taxon>Vibrio</taxon>
    </lineage>
</organism>
<comment type="caution">
    <text evidence="1">The sequence shown here is derived from an EMBL/GenBank/DDBJ whole genome shotgun (WGS) entry which is preliminary data.</text>
</comment>
<reference evidence="2" key="1">
    <citation type="submission" date="2016-06" db="EMBL/GenBank/DDBJ databases">
        <authorList>
            <person name="Hehemann J.-H."/>
            <person name="Arevalo P."/>
            <person name="Datta M.S."/>
            <person name="Polz M.F."/>
        </authorList>
    </citation>
    <scope>NUCLEOTIDE SEQUENCE [LARGE SCALE GENOMIC DNA]</scope>
    <source>
        <strain evidence="2">9CSC122</strain>
    </source>
</reference>
<dbReference type="AlphaFoldDB" id="A0A1B9R2M3"/>
<keyword evidence="2" id="KW-1185">Reference proteome</keyword>
<dbReference type="Proteomes" id="UP000093173">
    <property type="component" value="Unassembled WGS sequence"/>
</dbReference>
<protein>
    <submittedName>
        <fullName evidence="1">Uncharacterized protein</fullName>
    </submittedName>
</protein>
<gene>
    <name evidence="1" type="ORF">A6E14_17245</name>
</gene>
<sequence length="78" mass="8597">MHYITIMTGAILFLSFSSVAGSVSLRWVGKVPTLSCAEAPLSNQIDFVTLKNKCPSEFVKKAVQSEPKNIKMFVSFNL</sequence>
<dbReference type="EMBL" id="MAJZ01000096">
    <property type="protein sequence ID" value="OCH78587.1"/>
    <property type="molecule type" value="Genomic_DNA"/>
</dbReference>
<accession>A0A1B9R2M3</accession>